<organism evidence="11 12">
    <name type="scientific">Sphingomonas astaxanthinifaciens DSM 22298</name>
    <dbReference type="NCBI Taxonomy" id="1123267"/>
    <lineage>
        <taxon>Bacteria</taxon>
        <taxon>Pseudomonadati</taxon>
        <taxon>Pseudomonadota</taxon>
        <taxon>Alphaproteobacteria</taxon>
        <taxon>Sphingomonadales</taxon>
        <taxon>Sphingomonadaceae</taxon>
        <taxon>Sphingomonas</taxon>
    </lineage>
</organism>
<evidence type="ECO:0000256" key="7">
    <source>
        <dbReference type="ARBA" id="ARBA00023136"/>
    </source>
</evidence>
<keyword evidence="3" id="KW-0328">Glycosyltransferase</keyword>
<keyword evidence="6 10" id="KW-1133">Transmembrane helix</keyword>
<dbReference type="Proteomes" id="UP001156703">
    <property type="component" value="Unassembled WGS sequence"/>
</dbReference>
<feature type="transmembrane region" description="Helical" evidence="10">
    <location>
        <begin position="75"/>
        <end position="98"/>
    </location>
</feature>
<feature type="transmembrane region" description="Helical" evidence="10">
    <location>
        <begin position="195"/>
        <end position="217"/>
    </location>
</feature>
<evidence type="ECO:0008006" key="13">
    <source>
        <dbReference type="Google" id="ProtNLM"/>
    </source>
</evidence>
<dbReference type="PANTHER" id="PTHR33908">
    <property type="entry name" value="MANNOSYLTRANSFERASE YKCB-RELATED"/>
    <property type="match status" value="1"/>
</dbReference>
<gene>
    <name evidence="11" type="ORF">GCM10007925_15590</name>
</gene>
<comment type="subcellular location">
    <subcellularLocation>
        <location evidence="1">Cell membrane</location>
        <topology evidence="1">Multi-pass membrane protein</topology>
    </subcellularLocation>
</comment>
<keyword evidence="12" id="KW-1185">Reference proteome</keyword>
<evidence type="ECO:0000313" key="12">
    <source>
        <dbReference type="Proteomes" id="UP001156703"/>
    </source>
</evidence>
<evidence type="ECO:0000313" key="11">
    <source>
        <dbReference type="EMBL" id="GLR47846.1"/>
    </source>
</evidence>
<evidence type="ECO:0000256" key="4">
    <source>
        <dbReference type="ARBA" id="ARBA00022679"/>
    </source>
</evidence>
<reference evidence="12" key="1">
    <citation type="journal article" date="2019" name="Int. J. Syst. Evol. Microbiol.">
        <title>The Global Catalogue of Microorganisms (GCM) 10K type strain sequencing project: providing services to taxonomists for standard genome sequencing and annotation.</title>
        <authorList>
            <consortium name="The Broad Institute Genomics Platform"/>
            <consortium name="The Broad Institute Genome Sequencing Center for Infectious Disease"/>
            <person name="Wu L."/>
            <person name="Ma J."/>
        </authorList>
    </citation>
    <scope>NUCLEOTIDE SEQUENCE [LARGE SCALE GENOMIC DNA]</scope>
    <source>
        <strain evidence="12">NBRC 102146</strain>
    </source>
</reference>
<evidence type="ECO:0000256" key="10">
    <source>
        <dbReference type="SAM" id="Phobius"/>
    </source>
</evidence>
<dbReference type="RefSeq" id="WP_029940965.1">
    <property type="nucleotide sequence ID" value="NZ_BSOO01000014.1"/>
</dbReference>
<evidence type="ECO:0000256" key="6">
    <source>
        <dbReference type="ARBA" id="ARBA00022989"/>
    </source>
</evidence>
<dbReference type="InterPro" id="IPR018584">
    <property type="entry name" value="GT87"/>
</dbReference>
<feature type="transmembrane region" description="Helical" evidence="10">
    <location>
        <begin position="334"/>
        <end position="355"/>
    </location>
</feature>
<evidence type="ECO:0000256" key="5">
    <source>
        <dbReference type="ARBA" id="ARBA00022692"/>
    </source>
</evidence>
<comment type="similarity">
    <text evidence="8">Belongs to the glycosyltransferase 87 family.</text>
</comment>
<protein>
    <recommendedName>
        <fullName evidence="13">4-amino-4-deoxy-L-arabinose transferase</fullName>
    </recommendedName>
</protein>
<feature type="transmembrane region" description="Helical" evidence="10">
    <location>
        <begin position="286"/>
        <end position="305"/>
    </location>
</feature>
<keyword evidence="7 10" id="KW-0472">Membrane</keyword>
<name>A0ABQ5Z8J9_9SPHN</name>
<proteinExistence type="inferred from homology"/>
<evidence type="ECO:0000256" key="9">
    <source>
        <dbReference type="SAM" id="MobiDB-lite"/>
    </source>
</evidence>
<keyword evidence="2" id="KW-1003">Cell membrane</keyword>
<feature type="transmembrane region" description="Helical" evidence="10">
    <location>
        <begin position="161"/>
        <end position="189"/>
    </location>
</feature>
<comment type="caution">
    <text evidence="11">The sequence shown here is derived from an EMBL/GenBank/DDBJ whole genome shotgun (WGS) entry which is preliminary data.</text>
</comment>
<feature type="transmembrane region" description="Helical" evidence="10">
    <location>
        <begin position="133"/>
        <end position="149"/>
    </location>
</feature>
<evidence type="ECO:0000256" key="2">
    <source>
        <dbReference type="ARBA" id="ARBA00022475"/>
    </source>
</evidence>
<dbReference type="Pfam" id="PF09594">
    <property type="entry name" value="GT87"/>
    <property type="match status" value="1"/>
</dbReference>
<dbReference type="PANTHER" id="PTHR33908:SF11">
    <property type="entry name" value="MEMBRANE PROTEIN"/>
    <property type="match status" value="1"/>
</dbReference>
<dbReference type="InterPro" id="IPR050297">
    <property type="entry name" value="LipidA_mod_glycosyltrf_83"/>
</dbReference>
<evidence type="ECO:0000256" key="3">
    <source>
        <dbReference type="ARBA" id="ARBA00022676"/>
    </source>
</evidence>
<keyword evidence="4" id="KW-0808">Transferase</keyword>
<evidence type="ECO:0000256" key="1">
    <source>
        <dbReference type="ARBA" id="ARBA00004651"/>
    </source>
</evidence>
<sequence>MSEDEFSRPRHEHLLLLLLFLLFAAASLAAPINHDESQYVGAIAMMREGLPFRDWPFLQTPLQPLLLSPLSLLPAGWLLVGARLANVLFGVLACWALLRLFRDRIPFWAAAATTIGMATTNAFLFGTEVARNDMLPAALLALSLFAFLPHGEMPSWRRTGLAGLFLGLAISAKISMAVPAAGAGLWLLWRFNRVGARAVATAALGGLVGLLPSLVLYAMAPERFTFGVFTYSLVAPELYWNGIGESWRLHPLSKLDDIVAESLRGATALALLLTIFTLRSRARQRLFEIMALGGLVAAYLPDPFFKQYMIPLLPPLFARAGRALPMLGPLGRRVTLAAGAVFAIVGASGSLKAIATMAMREPPLLEAVDRGRIVAAVAAGRPVATLSPEQIAGADVRLDPDFTAGPFLFRIQGPTGAMVEAEVGAPTFQRLGDLDRDPPAVLVTGAERRVRPPLFPHGLDDSLDDWAASRGYRPQPLPGRGWRMWVAPTKRGGPEEPPHYGQVRTPQGPSRKPA</sequence>
<dbReference type="EMBL" id="BSOO01000014">
    <property type="protein sequence ID" value="GLR47846.1"/>
    <property type="molecule type" value="Genomic_DNA"/>
</dbReference>
<keyword evidence="5 10" id="KW-0812">Transmembrane</keyword>
<accession>A0ABQ5Z8J9</accession>
<feature type="region of interest" description="Disordered" evidence="9">
    <location>
        <begin position="470"/>
        <end position="514"/>
    </location>
</feature>
<evidence type="ECO:0000256" key="8">
    <source>
        <dbReference type="ARBA" id="ARBA00024033"/>
    </source>
</evidence>
<feature type="transmembrane region" description="Helical" evidence="10">
    <location>
        <begin position="105"/>
        <end position="127"/>
    </location>
</feature>